<accession>A0A0M2ZUQ4</accession>
<keyword evidence="1 3" id="KW-0812">Transmembrane</keyword>
<dbReference type="EMBL" id="LAVW01000013">
    <property type="protein sequence ID" value="KKW74805.1"/>
    <property type="molecule type" value="Genomic_DNA"/>
</dbReference>
<comment type="caution">
    <text evidence="5">The sequence shown here is derived from an EMBL/GenBank/DDBJ whole genome shotgun (WGS) entry which is preliminary data.</text>
</comment>
<evidence type="ECO:0000313" key="7">
    <source>
        <dbReference type="Proteomes" id="UP000076519"/>
    </source>
</evidence>
<evidence type="ECO:0000256" key="1">
    <source>
        <dbReference type="ARBA" id="ARBA00022692"/>
    </source>
</evidence>
<dbReference type="Pfam" id="PF07155">
    <property type="entry name" value="ECF-ribofla_trS"/>
    <property type="match status" value="1"/>
</dbReference>
<dbReference type="OMA" id="KWASFII"/>
<feature type="transmembrane region" description="Helical" evidence="3">
    <location>
        <begin position="59"/>
        <end position="79"/>
    </location>
</feature>
<dbReference type="Gene3D" id="1.10.1760.20">
    <property type="match status" value="1"/>
</dbReference>
<protein>
    <submittedName>
        <fullName evidence="4">Energy coupling factor transporter S component</fullName>
    </submittedName>
    <submittedName>
        <fullName evidence="5">Substrate-specific component PdxU2 of predicted pyridoxin-related ECF transporter</fullName>
    </submittedName>
</protein>
<dbReference type="EMBL" id="LIYF01000021">
    <property type="protein sequence ID" value="KZK06158.1"/>
    <property type="molecule type" value="Genomic_DNA"/>
</dbReference>
<dbReference type="AlphaFoldDB" id="A0A0M2ZUQ4"/>
<feature type="transmembrane region" description="Helical" evidence="3">
    <location>
        <begin position="99"/>
        <end position="123"/>
    </location>
</feature>
<keyword evidence="6" id="KW-1185">Reference proteome</keyword>
<name>A0A0M2ZUQ4_LACLC</name>
<dbReference type="PATRIC" id="fig|1359.23.peg.312"/>
<keyword evidence="2 3" id="KW-1133">Transmembrane helix</keyword>
<reference evidence="5 7" key="2">
    <citation type="submission" date="2015-08" db="EMBL/GenBank/DDBJ databases">
        <title>Draft Genome Sequences of 11 Lactococcus lactis subspecies cremoris strains.</title>
        <authorList>
            <person name="Wels M."/>
            <person name="Backus L."/>
            <person name="Boekhorst J."/>
            <person name="Dijkstra A."/>
            <person name="Beerthuizen M."/>
            <person name="Siezen R."/>
            <person name="Bachmann H."/>
            <person name="Van Hijum S."/>
        </authorList>
    </citation>
    <scope>NUCLEOTIDE SEQUENCE [LARGE SCALE GENOMIC DNA]</scope>
    <source>
        <strain evidence="5 7">KW10</strain>
    </source>
</reference>
<keyword evidence="3" id="KW-0472">Membrane</keyword>
<evidence type="ECO:0000313" key="4">
    <source>
        <dbReference type="EMBL" id="KKW74805.1"/>
    </source>
</evidence>
<reference evidence="4 6" key="1">
    <citation type="submission" date="2015-04" db="EMBL/GenBank/DDBJ databases">
        <title>Evaluation of non-dairy Lactococcus lactis with potential dairy applications reveals extensive phenotype-genotype disparity.</title>
        <authorList>
            <person name="Cavanagh D."/>
            <person name="Casey A."/>
            <person name="Altermann E."/>
            <person name="Cotter P."/>
            <person name="Fitzgerald G.F."/>
            <person name="McAuliffe O."/>
        </authorList>
    </citation>
    <scope>NUCLEOTIDE SEQUENCE [LARGE SCALE GENOMIC DNA]</scope>
    <source>
        <strain evidence="4 6">DPC6856</strain>
    </source>
</reference>
<evidence type="ECO:0000256" key="3">
    <source>
        <dbReference type="SAM" id="Phobius"/>
    </source>
</evidence>
<proteinExistence type="predicted"/>
<dbReference type="InterPro" id="IPR009825">
    <property type="entry name" value="ECF_substrate-spec-like"/>
</dbReference>
<dbReference type="Proteomes" id="UP000076519">
    <property type="component" value="Unassembled WGS sequence"/>
</dbReference>
<feature type="transmembrane region" description="Helical" evidence="3">
    <location>
        <begin position="130"/>
        <end position="151"/>
    </location>
</feature>
<organism evidence="5 7">
    <name type="scientific">Lactococcus lactis subsp. cremoris</name>
    <name type="common">Streptococcus cremoris</name>
    <dbReference type="NCBI Taxonomy" id="1359"/>
    <lineage>
        <taxon>Bacteria</taxon>
        <taxon>Bacillati</taxon>
        <taxon>Bacillota</taxon>
        <taxon>Bacilli</taxon>
        <taxon>Lactobacillales</taxon>
        <taxon>Streptococcaceae</taxon>
        <taxon>Lactococcus</taxon>
    </lineage>
</organism>
<gene>
    <name evidence="5" type="ORF">AB996_1364</name>
    <name evidence="4" type="ORF">VN93_0183</name>
</gene>
<dbReference type="PANTHER" id="PTHR37815:SF3">
    <property type="entry name" value="UPF0397 PROTEIN SPR0429"/>
    <property type="match status" value="1"/>
</dbReference>
<sequence length="163" mass="17717">MDNKNIKKLTLLAIWTALTFVLGRLFTFPIPGSAGNILTLLDVGIYTAVFLFGKREAAIIGGFAAFLLDLTAGFSNYMFFSLIIHGGQGYLAGLTRYKWLNFLLSLLVMVGGYFIVGGLMYGWGSAIAGLWVNIVQVIVGFVLAKVLSPLIERTGILNGFRKA</sequence>
<dbReference type="PANTHER" id="PTHR37815">
    <property type="entry name" value="UPF0397 PROTEIN BC_2624-RELATED"/>
    <property type="match status" value="1"/>
</dbReference>
<dbReference type="GO" id="GO:0016020">
    <property type="term" value="C:membrane"/>
    <property type="evidence" value="ECO:0007669"/>
    <property type="project" value="InterPro"/>
</dbReference>
<evidence type="ECO:0000313" key="5">
    <source>
        <dbReference type="EMBL" id="KZK06158.1"/>
    </source>
</evidence>
<evidence type="ECO:0000256" key="2">
    <source>
        <dbReference type="ARBA" id="ARBA00022989"/>
    </source>
</evidence>
<dbReference type="Proteomes" id="UP000034513">
    <property type="component" value="Unassembled WGS sequence"/>
</dbReference>
<evidence type="ECO:0000313" key="6">
    <source>
        <dbReference type="Proteomes" id="UP000034513"/>
    </source>
</evidence>